<reference evidence="1 2" key="1">
    <citation type="submission" date="2023-05" db="EMBL/GenBank/DDBJ databases">
        <title>Streptantibioticus silvisoli sp. nov., acidotolerant actinomycetes 1 from pine litter.</title>
        <authorList>
            <person name="Swiecimska M."/>
            <person name="Golinska P."/>
            <person name="Sangal V."/>
            <person name="Wachnowicz B."/>
            <person name="Goodfellow M."/>
        </authorList>
    </citation>
    <scope>NUCLEOTIDE SEQUENCE [LARGE SCALE GENOMIC DNA]</scope>
    <source>
        <strain evidence="1 2">DSM 42109</strain>
    </source>
</reference>
<sequence>MLQRLIVREGQTEEAARREFDTALGVSAWRTPGHRVVVPVAVEPRDPAAPDWWHGDDDASNSFLASMGVTLDA</sequence>
<name>A0ABT7A994_9ACTN</name>
<dbReference type="Proteomes" id="UP001214441">
    <property type="component" value="Unassembled WGS sequence"/>
</dbReference>
<keyword evidence="2" id="KW-1185">Reference proteome</keyword>
<gene>
    <name evidence="1" type="ORF">NMN56_039425</name>
</gene>
<proteinExistence type="predicted"/>
<accession>A0ABT7A994</accession>
<protein>
    <submittedName>
        <fullName evidence="1">Uncharacterized protein</fullName>
    </submittedName>
</protein>
<dbReference type="RefSeq" id="WP_274039019.1">
    <property type="nucleotide sequence ID" value="NZ_JANCPR020000069.1"/>
</dbReference>
<evidence type="ECO:0000313" key="2">
    <source>
        <dbReference type="Proteomes" id="UP001214441"/>
    </source>
</evidence>
<comment type="caution">
    <text evidence="1">The sequence shown here is derived from an EMBL/GenBank/DDBJ whole genome shotgun (WGS) entry which is preliminary data.</text>
</comment>
<evidence type="ECO:0000313" key="1">
    <source>
        <dbReference type="EMBL" id="MDJ1137928.1"/>
    </source>
</evidence>
<organism evidence="1 2">
    <name type="scientific">Streptomyces iconiensis</name>
    <dbReference type="NCBI Taxonomy" id="1384038"/>
    <lineage>
        <taxon>Bacteria</taxon>
        <taxon>Bacillati</taxon>
        <taxon>Actinomycetota</taxon>
        <taxon>Actinomycetes</taxon>
        <taxon>Kitasatosporales</taxon>
        <taxon>Streptomycetaceae</taxon>
        <taxon>Streptomyces</taxon>
    </lineage>
</organism>
<dbReference type="EMBL" id="JANCPR020000069">
    <property type="protein sequence ID" value="MDJ1137928.1"/>
    <property type="molecule type" value="Genomic_DNA"/>
</dbReference>